<feature type="region of interest" description="Disordered" evidence="1">
    <location>
        <begin position="1154"/>
        <end position="1175"/>
    </location>
</feature>
<dbReference type="AlphaFoldDB" id="A0A6A5K8Y8"/>
<dbReference type="InterPro" id="IPR039327">
    <property type="entry name" value="CON7-like"/>
</dbReference>
<sequence length="1175" mass="133169">MPPHPPRSRSTVVRILLIHMAEVVGIIASALTVGECAAQLSLALFSVVQTLRNAPKEIADIAEEISLLAESLQTLADIIGAHQNLCKPALFKNTHDIILRYKQFDTEIKKLIDTPGKLAGLKWFINKPKAKGLLKKVEGIKTALVLELNIIRLAREELVRPHPNPDAPAQTDTTLRSNRFRKIVESAVQANRQLVESAQCGGDNSRGGQRRYTAAEVDVYKEGSFDTATWLYHLIFSPDTTPAPIPIPRARRLYQASVTDESHHNLDSRCSHDTASVPERASSTADNKAMIVWSRKTEPSQVVDRLLSSWTTLSSDQITLSSTRNDDDDWREGIMRMIEEAKEEHDMSFGQWELQNESADEDFIAVPAGVLPTGFDSNPTPRRPSTHLDDWTDRRQTLSDIDTREQTSRDETHVRWPADMPPTRPSRPRLPSRLRPLDPRRRAEIPRPVKAASREPESPRVRTIYSQQTDAASSNMPRRRSPHRPHVQRSPIPRHTNPFIPQIPPPLPPSLLSQWQEPYIGPHFPSYPPGPPRPPYFSADPQWPNRPPAAPPLTPPTRSVQSVEEQAVKADAVAKEKAVVAAIEKLLEERDQKSKAESNDPKYARLVQLLTAQQESDARTEREQTEIVAEEKAKHLQLAREKEDERLRHLECVIMEQREQQREMESRWREERSTMDQRAEKQVQEARDLAAKEIAAARSEKKAAQDALDSTKAETNRREQEKAEAISAEEQKKIQDNHKQQMQGFEDLFRAVQEQYLKPEKDSQRPVRRTRIAEGNRSVDVTEYSTTKRDPPMFTSFSPTRFFQDEISRFDIGLERTNDRLRSHKSFRESFRGSAASLQSTRTPSRNTDASSTTQKSQHLIVLPVRTNRNSPAISELQTSLARFGVDSVFEDPQDMQIGQLVPYEHDDTSEQVVRSTLFWEASVLSLGSELLLTMRRAGWKPAYTRISGRERSNLLLGSQPIHTYFFSPDYKPQFSSSITASPNESITIQKALVEEYALVELGFMFQATDADIYILDGRLTYSDIETLVERSFLMRENNYRRVHRQLQWQHAPSLVSTASVYTVDDDRTTCGDTDTESGTRPSAPDVNQCNFGDINRFRVFDLENSGRSAALEDEDAALDQVKISVESPSVVSSTSSKSNNPFRRHMDMVKERASLAAAPSPTERSIWDEPVAHQ</sequence>
<feature type="compositionally biased region" description="Basic and acidic residues" evidence="1">
    <location>
        <begin position="698"/>
        <end position="731"/>
    </location>
</feature>
<feature type="region of interest" description="Disordered" evidence="1">
    <location>
        <begin position="825"/>
        <end position="857"/>
    </location>
</feature>
<feature type="compositionally biased region" description="Basic and acidic residues" evidence="1">
    <location>
        <begin position="435"/>
        <end position="460"/>
    </location>
</feature>
<feature type="transmembrane region" description="Helical" evidence="2">
    <location>
        <begin position="12"/>
        <end position="33"/>
    </location>
</feature>
<dbReference type="PANTHER" id="PTHR36167:SF3">
    <property type="entry name" value="C2H2 FINGER DOMAIN TRANSCRIPTION FACTOR (EUROFUNG)-RELATED"/>
    <property type="match status" value="1"/>
</dbReference>
<evidence type="ECO:0000256" key="1">
    <source>
        <dbReference type="SAM" id="MobiDB-lite"/>
    </source>
</evidence>
<keyword evidence="2" id="KW-0472">Membrane</keyword>
<dbReference type="OrthoDB" id="3045089at2759"/>
<keyword evidence="2" id="KW-0812">Transmembrane</keyword>
<dbReference type="EMBL" id="ML975312">
    <property type="protein sequence ID" value="KAF1833788.1"/>
    <property type="molecule type" value="Genomic_DNA"/>
</dbReference>
<reference evidence="4" key="1">
    <citation type="submission" date="2020-01" db="EMBL/GenBank/DDBJ databases">
        <authorList>
            <consortium name="DOE Joint Genome Institute"/>
            <person name="Haridas S."/>
            <person name="Albert R."/>
            <person name="Binder M."/>
            <person name="Bloem J."/>
            <person name="Labutti K."/>
            <person name="Salamov A."/>
            <person name="Andreopoulos B."/>
            <person name="Baker S.E."/>
            <person name="Barry K."/>
            <person name="Bills G."/>
            <person name="Bluhm B.H."/>
            <person name="Cannon C."/>
            <person name="Castanera R."/>
            <person name="Culley D.E."/>
            <person name="Daum C."/>
            <person name="Ezra D."/>
            <person name="Gonzalez J.B."/>
            <person name="Henrissat B."/>
            <person name="Kuo A."/>
            <person name="Liang C."/>
            <person name="Lipzen A."/>
            <person name="Lutzoni F."/>
            <person name="Magnuson J."/>
            <person name="Mondo S."/>
            <person name="Nolan M."/>
            <person name="Ohm R."/>
            <person name="Pangilinan J."/>
            <person name="Park H.-J."/>
            <person name="Ramirez L."/>
            <person name="Alfaro M."/>
            <person name="Sun H."/>
            <person name="Tritt A."/>
            <person name="Yoshinaga Y."/>
            <person name="Zwiers L.-H."/>
            <person name="Turgeon B.G."/>
            <person name="Goodwin S.B."/>
            <person name="Spatafora J.W."/>
            <person name="Crous P.W."/>
            <person name="Grigoriev I.V."/>
        </authorList>
    </citation>
    <scope>NUCLEOTIDE SEQUENCE</scope>
    <source>
        <strain evidence="4">P77</strain>
    </source>
</reference>
<gene>
    <name evidence="4" type="ORF">BDW02DRAFT_499724</name>
</gene>
<evidence type="ECO:0000259" key="3">
    <source>
        <dbReference type="Pfam" id="PF26118"/>
    </source>
</evidence>
<dbReference type="InterPro" id="IPR058348">
    <property type="entry name" value="DUF8035"/>
</dbReference>
<name>A0A6A5K8Y8_9PLEO</name>
<evidence type="ECO:0000313" key="4">
    <source>
        <dbReference type="EMBL" id="KAF1833788.1"/>
    </source>
</evidence>
<feature type="compositionally biased region" description="Basic and acidic residues" evidence="1">
    <location>
        <begin position="386"/>
        <end position="416"/>
    </location>
</feature>
<keyword evidence="2" id="KW-1133">Transmembrane helix</keyword>
<organism evidence="4 5">
    <name type="scientific">Decorospora gaudefroyi</name>
    <dbReference type="NCBI Taxonomy" id="184978"/>
    <lineage>
        <taxon>Eukaryota</taxon>
        <taxon>Fungi</taxon>
        <taxon>Dikarya</taxon>
        <taxon>Ascomycota</taxon>
        <taxon>Pezizomycotina</taxon>
        <taxon>Dothideomycetes</taxon>
        <taxon>Pleosporomycetidae</taxon>
        <taxon>Pleosporales</taxon>
        <taxon>Pleosporineae</taxon>
        <taxon>Pleosporaceae</taxon>
        <taxon>Decorospora</taxon>
    </lineage>
</organism>
<feature type="compositionally biased region" description="Basic and acidic residues" evidence="1">
    <location>
        <begin position="1166"/>
        <end position="1175"/>
    </location>
</feature>
<feature type="region of interest" description="Disordered" evidence="1">
    <location>
        <begin position="695"/>
        <end position="731"/>
    </location>
</feature>
<accession>A0A6A5K8Y8</accession>
<feature type="compositionally biased region" description="Pro residues" evidence="1">
    <location>
        <begin position="525"/>
        <end position="535"/>
    </location>
</feature>
<protein>
    <recommendedName>
        <fullName evidence="3">DUF8035 domain-containing protein</fullName>
    </recommendedName>
</protein>
<evidence type="ECO:0000256" key="2">
    <source>
        <dbReference type="SAM" id="Phobius"/>
    </source>
</evidence>
<feature type="compositionally biased region" description="Polar residues" evidence="1">
    <location>
        <begin position="464"/>
        <end position="476"/>
    </location>
</feature>
<dbReference type="PANTHER" id="PTHR36167">
    <property type="entry name" value="C2H2 FINGER DOMAIN TRANSCRIPTION FACTOR (EUROFUNG)-RELATED"/>
    <property type="match status" value="1"/>
</dbReference>
<dbReference type="Proteomes" id="UP000800040">
    <property type="component" value="Unassembled WGS sequence"/>
</dbReference>
<feature type="region of interest" description="Disordered" evidence="1">
    <location>
        <begin position="264"/>
        <end position="283"/>
    </location>
</feature>
<dbReference type="Pfam" id="PF26118">
    <property type="entry name" value="DUF8035"/>
    <property type="match status" value="1"/>
</dbReference>
<feature type="compositionally biased region" description="Pro residues" evidence="1">
    <location>
        <begin position="544"/>
        <end position="555"/>
    </location>
</feature>
<feature type="region of interest" description="Disordered" evidence="1">
    <location>
        <begin position="372"/>
        <end position="557"/>
    </location>
</feature>
<evidence type="ECO:0000313" key="5">
    <source>
        <dbReference type="Proteomes" id="UP000800040"/>
    </source>
</evidence>
<keyword evidence="5" id="KW-1185">Reference proteome</keyword>
<feature type="domain" description="DUF8035" evidence="3">
    <location>
        <begin position="988"/>
        <end position="1037"/>
    </location>
</feature>
<feature type="compositionally biased region" description="Polar residues" evidence="1">
    <location>
        <begin position="836"/>
        <end position="857"/>
    </location>
</feature>
<dbReference type="GO" id="GO:0006355">
    <property type="term" value="P:regulation of DNA-templated transcription"/>
    <property type="evidence" value="ECO:0007669"/>
    <property type="project" value="InterPro"/>
</dbReference>
<proteinExistence type="predicted"/>
<feature type="compositionally biased region" description="Basic residues" evidence="1">
    <location>
        <begin position="477"/>
        <end position="487"/>
    </location>
</feature>